<comment type="caution">
    <text evidence="1">The sequence shown here is derived from an EMBL/GenBank/DDBJ whole genome shotgun (WGS) entry which is preliminary data.</text>
</comment>
<accession>A0A7C2P5H5</accession>
<dbReference type="EMBL" id="DSOK01000209">
    <property type="protein sequence ID" value="HEN15255.1"/>
    <property type="molecule type" value="Genomic_DNA"/>
</dbReference>
<proteinExistence type="predicted"/>
<reference evidence="1" key="1">
    <citation type="journal article" date="2020" name="mSystems">
        <title>Genome- and Community-Level Interaction Insights into Carbon Utilization and Element Cycling Functions of Hydrothermarchaeota in Hydrothermal Sediment.</title>
        <authorList>
            <person name="Zhou Z."/>
            <person name="Liu Y."/>
            <person name="Xu W."/>
            <person name="Pan J."/>
            <person name="Luo Z.H."/>
            <person name="Li M."/>
        </authorList>
    </citation>
    <scope>NUCLEOTIDE SEQUENCE [LARGE SCALE GENOMIC DNA]</scope>
    <source>
        <strain evidence="1">SpSt-339</strain>
    </source>
</reference>
<protein>
    <recommendedName>
        <fullName evidence="2">DUF104 domain-containing protein</fullName>
    </recommendedName>
</protein>
<dbReference type="AlphaFoldDB" id="A0A7C2P5H5"/>
<organism evidence="1">
    <name type="scientific">Schlesneria paludicola</name>
    <dbReference type="NCBI Taxonomy" id="360056"/>
    <lineage>
        <taxon>Bacteria</taxon>
        <taxon>Pseudomonadati</taxon>
        <taxon>Planctomycetota</taxon>
        <taxon>Planctomycetia</taxon>
        <taxon>Planctomycetales</taxon>
        <taxon>Planctomycetaceae</taxon>
        <taxon>Schlesneria</taxon>
    </lineage>
</organism>
<sequence>MIRATGRVRGNVVELLQPCDLEDGALVEVEIRPLSEDEEWKSASLSRLEEVWDNPEDAVYDNWKQLYGVQPG</sequence>
<gene>
    <name evidence="1" type="ORF">ENQ76_07285</name>
</gene>
<evidence type="ECO:0008006" key="2">
    <source>
        <dbReference type="Google" id="ProtNLM"/>
    </source>
</evidence>
<evidence type="ECO:0000313" key="1">
    <source>
        <dbReference type="EMBL" id="HEN15255.1"/>
    </source>
</evidence>
<name>A0A7C2P5H5_9PLAN</name>